<dbReference type="EMBL" id="JACEFO010001727">
    <property type="protein sequence ID" value="KAF8716120.1"/>
    <property type="molecule type" value="Genomic_DNA"/>
</dbReference>
<evidence type="ECO:0000256" key="1">
    <source>
        <dbReference type="SAM" id="MobiDB-lite"/>
    </source>
</evidence>
<feature type="compositionally biased region" description="Pro residues" evidence="1">
    <location>
        <begin position="1"/>
        <end position="21"/>
    </location>
</feature>
<organism evidence="2 3">
    <name type="scientific">Digitaria exilis</name>
    <dbReference type="NCBI Taxonomy" id="1010633"/>
    <lineage>
        <taxon>Eukaryota</taxon>
        <taxon>Viridiplantae</taxon>
        <taxon>Streptophyta</taxon>
        <taxon>Embryophyta</taxon>
        <taxon>Tracheophyta</taxon>
        <taxon>Spermatophyta</taxon>
        <taxon>Magnoliopsida</taxon>
        <taxon>Liliopsida</taxon>
        <taxon>Poales</taxon>
        <taxon>Poaceae</taxon>
        <taxon>PACMAD clade</taxon>
        <taxon>Panicoideae</taxon>
        <taxon>Panicodae</taxon>
        <taxon>Paniceae</taxon>
        <taxon>Anthephorinae</taxon>
        <taxon>Digitaria</taxon>
    </lineage>
</organism>
<accession>A0A835BV29</accession>
<protein>
    <submittedName>
        <fullName evidence="2">Uncharacterized protein</fullName>
    </submittedName>
</protein>
<evidence type="ECO:0000313" key="2">
    <source>
        <dbReference type="EMBL" id="KAF8716120.1"/>
    </source>
</evidence>
<dbReference type="Gramene" id="Dexi3B01G0015940.1">
    <property type="protein sequence ID" value="Dexi3B01G0015940.1:cds"/>
    <property type="gene ID" value="Dexi3B01G0015940"/>
</dbReference>
<sequence length="67" mass="7107">MEIPLPLLPPPPGAHPAPPSSTPSMFRPGACPWRPPPLHIGFPDYSTQACLAHCLKALGGHLLPLQI</sequence>
<reference evidence="2" key="1">
    <citation type="submission" date="2020-07" db="EMBL/GenBank/DDBJ databases">
        <title>Genome sequence and genetic diversity analysis of an under-domesticated orphan crop, white fonio (Digitaria exilis).</title>
        <authorList>
            <person name="Bennetzen J.L."/>
            <person name="Chen S."/>
            <person name="Ma X."/>
            <person name="Wang X."/>
            <person name="Yssel A.E.J."/>
            <person name="Chaluvadi S.R."/>
            <person name="Johnson M."/>
            <person name="Gangashetty P."/>
            <person name="Hamidou F."/>
            <person name="Sanogo M.D."/>
            <person name="Zwaenepoel A."/>
            <person name="Wallace J."/>
            <person name="Van De Peer Y."/>
            <person name="Van Deynze A."/>
        </authorList>
    </citation>
    <scope>NUCLEOTIDE SEQUENCE</scope>
    <source>
        <tissue evidence="2">Leaves</tissue>
    </source>
</reference>
<comment type="caution">
    <text evidence="2">The sequence shown here is derived from an EMBL/GenBank/DDBJ whole genome shotgun (WGS) entry which is preliminary data.</text>
</comment>
<dbReference type="Proteomes" id="UP000636709">
    <property type="component" value="Unassembled WGS sequence"/>
</dbReference>
<proteinExistence type="predicted"/>
<evidence type="ECO:0000313" key="3">
    <source>
        <dbReference type="Proteomes" id="UP000636709"/>
    </source>
</evidence>
<dbReference type="AlphaFoldDB" id="A0A835BV29"/>
<feature type="region of interest" description="Disordered" evidence="1">
    <location>
        <begin position="1"/>
        <end position="28"/>
    </location>
</feature>
<name>A0A835BV29_9POAL</name>
<gene>
    <name evidence="2" type="ORF">HU200_026392</name>
</gene>
<keyword evidence="3" id="KW-1185">Reference proteome</keyword>